<evidence type="ECO:0000313" key="2">
    <source>
        <dbReference type="Proteomes" id="UP000198688"/>
    </source>
</evidence>
<dbReference type="EMBL" id="LT629758">
    <property type="protein sequence ID" value="SDT80554.1"/>
    <property type="molecule type" value="Genomic_DNA"/>
</dbReference>
<dbReference type="Proteomes" id="UP000198688">
    <property type="component" value="Chromosome I"/>
</dbReference>
<proteinExistence type="predicted"/>
<organism evidence="1 2">
    <name type="scientific">Actinoplanes derwentensis</name>
    <dbReference type="NCBI Taxonomy" id="113562"/>
    <lineage>
        <taxon>Bacteria</taxon>
        <taxon>Bacillati</taxon>
        <taxon>Actinomycetota</taxon>
        <taxon>Actinomycetes</taxon>
        <taxon>Micromonosporales</taxon>
        <taxon>Micromonosporaceae</taxon>
        <taxon>Actinoplanes</taxon>
    </lineage>
</organism>
<gene>
    <name evidence="1" type="ORF">SAMN04489716_9251</name>
</gene>
<sequence>MTGVTTALHRLLNDATEFPDDAAEQEFIPALNSENVVLGVLLDISHEVLMLTFRADTRILPRFEVAHVLASLDLLLVAALERERLERTDVVRLIGNGDRR</sequence>
<dbReference type="AlphaFoldDB" id="A0A1H2DD95"/>
<name>A0A1H2DD95_9ACTN</name>
<evidence type="ECO:0000313" key="1">
    <source>
        <dbReference type="EMBL" id="SDT80554.1"/>
    </source>
</evidence>
<reference evidence="1 2" key="1">
    <citation type="submission" date="2016-10" db="EMBL/GenBank/DDBJ databases">
        <authorList>
            <person name="de Groot N.N."/>
        </authorList>
    </citation>
    <scope>NUCLEOTIDE SEQUENCE [LARGE SCALE GENOMIC DNA]</scope>
    <source>
        <strain evidence="1 2">DSM 43941</strain>
    </source>
</reference>
<accession>A0A1H2DD95</accession>
<protein>
    <submittedName>
        <fullName evidence="1">Uncharacterized protein</fullName>
    </submittedName>
</protein>
<dbReference type="STRING" id="113562.SAMN04489716_9251"/>
<keyword evidence="2" id="KW-1185">Reference proteome</keyword>